<dbReference type="OrthoDB" id="272987at2759"/>
<dbReference type="InterPro" id="IPR048369">
    <property type="entry name" value="COG6_C"/>
</dbReference>
<dbReference type="AlphaFoldDB" id="A0A1E7EX19"/>
<reference evidence="2 3" key="1">
    <citation type="submission" date="2016-09" db="EMBL/GenBank/DDBJ databases">
        <title>Extensive genetic diversity and differential bi-allelic expression allows diatom success in the polar Southern Ocean.</title>
        <authorList>
            <consortium name="DOE Joint Genome Institute"/>
            <person name="Mock T."/>
            <person name="Otillar R.P."/>
            <person name="Strauss J."/>
            <person name="Dupont C."/>
            <person name="Frickenhaus S."/>
            <person name="Maumus F."/>
            <person name="Mcmullan M."/>
            <person name="Sanges R."/>
            <person name="Schmutz J."/>
            <person name="Toseland A."/>
            <person name="Valas R."/>
            <person name="Veluchamy A."/>
            <person name="Ward B.J."/>
            <person name="Allen A."/>
            <person name="Barry K."/>
            <person name="Falciatore A."/>
            <person name="Ferrante M."/>
            <person name="Fortunato A.E."/>
            <person name="Gloeckner G."/>
            <person name="Gruber A."/>
            <person name="Hipkin R."/>
            <person name="Janech M."/>
            <person name="Kroth P."/>
            <person name="Leese F."/>
            <person name="Lindquist E."/>
            <person name="Lyon B.R."/>
            <person name="Martin J."/>
            <person name="Mayer C."/>
            <person name="Parker M."/>
            <person name="Quesneville H."/>
            <person name="Raymond J."/>
            <person name="Uhlig C."/>
            <person name="Valentin K.U."/>
            <person name="Worden A.Z."/>
            <person name="Armbrust E.V."/>
            <person name="Bowler C."/>
            <person name="Green B."/>
            <person name="Moulton V."/>
            <person name="Van Oosterhout C."/>
            <person name="Grigoriev I."/>
        </authorList>
    </citation>
    <scope>NUCLEOTIDE SEQUENCE [LARGE SCALE GENOMIC DNA]</scope>
    <source>
        <strain evidence="2 3">CCMP1102</strain>
    </source>
</reference>
<dbReference type="InParanoid" id="A0A1E7EX19"/>
<feature type="domain" description="Conserved Oligomeric Golgi complex subunit 6 C-terminal" evidence="1">
    <location>
        <begin position="74"/>
        <end position="210"/>
    </location>
</feature>
<dbReference type="PANTHER" id="PTHR21506">
    <property type="entry name" value="COMPONENT OF OLIGOMERIC GOLGI COMPLEX 6"/>
    <property type="match status" value="1"/>
</dbReference>
<dbReference type="PANTHER" id="PTHR21506:SF0">
    <property type="entry name" value="CONSERVED OLIGOMERIC GOLGI COMPLEX SUBUNIT 6"/>
    <property type="match status" value="1"/>
</dbReference>
<dbReference type="Proteomes" id="UP000095751">
    <property type="component" value="Unassembled WGS sequence"/>
</dbReference>
<gene>
    <name evidence="2" type="ORF">FRACYDRAFT_271189</name>
</gene>
<dbReference type="Pfam" id="PF20653">
    <property type="entry name" value="COG6_C"/>
    <property type="match status" value="1"/>
</dbReference>
<accession>A0A1E7EX19</accession>
<dbReference type="GO" id="GO:0017119">
    <property type="term" value="C:Golgi transport complex"/>
    <property type="evidence" value="ECO:0007669"/>
    <property type="project" value="InterPro"/>
</dbReference>
<evidence type="ECO:0000313" key="2">
    <source>
        <dbReference type="EMBL" id="OEU10063.1"/>
    </source>
</evidence>
<evidence type="ECO:0000259" key="1">
    <source>
        <dbReference type="Pfam" id="PF20653"/>
    </source>
</evidence>
<organism evidence="2 3">
    <name type="scientific">Fragilariopsis cylindrus CCMP1102</name>
    <dbReference type="NCBI Taxonomy" id="635003"/>
    <lineage>
        <taxon>Eukaryota</taxon>
        <taxon>Sar</taxon>
        <taxon>Stramenopiles</taxon>
        <taxon>Ochrophyta</taxon>
        <taxon>Bacillariophyta</taxon>
        <taxon>Bacillariophyceae</taxon>
        <taxon>Bacillariophycidae</taxon>
        <taxon>Bacillariales</taxon>
        <taxon>Bacillariaceae</taxon>
        <taxon>Fragilariopsis</taxon>
    </lineage>
</organism>
<name>A0A1E7EX19_9STRA</name>
<protein>
    <recommendedName>
        <fullName evidence="1">Conserved Oligomeric Golgi complex subunit 6 C-terminal domain-containing protein</fullName>
    </recommendedName>
</protein>
<proteinExistence type="predicted"/>
<dbReference type="GO" id="GO:0006891">
    <property type="term" value="P:intra-Golgi vesicle-mediated transport"/>
    <property type="evidence" value="ECO:0007669"/>
    <property type="project" value="InterPro"/>
</dbReference>
<dbReference type="EMBL" id="KV784373">
    <property type="protein sequence ID" value="OEU10063.1"/>
    <property type="molecule type" value="Genomic_DNA"/>
</dbReference>
<dbReference type="InterPro" id="IPR010490">
    <property type="entry name" value="COG6"/>
</dbReference>
<evidence type="ECO:0000313" key="3">
    <source>
        <dbReference type="Proteomes" id="UP000095751"/>
    </source>
</evidence>
<dbReference type="KEGG" id="fcy:FRACYDRAFT_271189"/>
<sequence>MIVRIVDVKKESPGFAEDVECPASYRNILSLDWSCNVLVEASLPACKTLDDTVTLKQSISVARRGDLTATVVASLEEKLFEKERALIDVLVEKETTDVLDLCGLGTLVTAMDRFKSVQVEGMTMASFPGLTQDEAESAMKEFYSSLYSPPIPSFENTIKDPTLRKLARTKIAMRVCDCYESLHDVMLKPDIGGYDDISFLGHQPQQVNTLFTI</sequence>
<keyword evidence="3" id="KW-1185">Reference proteome</keyword>